<accession>A0A183E2W1</accession>
<dbReference type="Pfam" id="PF05380">
    <property type="entry name" value="Peptidase_A17"/>
    <property type="match status" value="1"/>
</dbReference>
<dbReference type="OrthoDB" id="5866170at2759"/>
<keyword evidence="2" id="KW-1185">Reference proteome</keyword>
<proteinExistence type="predicted"/>
<reference evidence="1 2" key="2">
    <citation type="submission" date="2018-11" db="EMBL/GenBank/DDBJ databases">
        <authorList>
            <consortium name="Pathogen Informatics"/>
        </authorList>
    </citation>
    <scope>NUCLEOTIDE SEQUENCE [LARGE SCALE GENOMIC DNA]</scope>
</reference>
<dbReference type="AlphaFoldDB" id="A0A183E2W1"/>
<evidence type="ECO:0000313" key="2">
    <source>
        <dbReference type="Proteomes" id="UP000271098"/>
    </source>
</evidence>
<evidence type="ECO:0000313" key="3">
    <source>
        <dbReference type="WBParaSite" id="GPUH_0001532201-mRNA-1"/>
    </source>
</evidence>
<dbReference type="EMBL" id="UYRT01082270">
    <property type="protein sequence ID" value="VDN25738.1"/>
    <property type="molecule type" value="Genomic_DNA"/>
</dbReference>
<sequence>MDDLYVDNAMLDAETTDEATEKYHQAKKLFGDAKMNLREFLSNNSKVSQAIKEDRQSGRIIKVLGIRWDTETDVLHIKLLNEDRGTESLIKRKIYALVAGIYDPMGLVSPMILSMKVFLQQLWQEKLSWDEELPSTNKIESERHLAGAEGPDFLIPRRYFREYGRLQIQTLQRTLPRLWFIYEVTMGKRCC</sequence>
<dbReference type="InterPro" id="IPR008042">
    <property type="entry name" value="Retrotrans_Pao"/>
</dbReference>
<protein>
    <submittedName>
        <fullName evidence="3">Reverse transcriptase domain-containing protein</fullName>
    </submittedName>
</protein>
<evidence type="ECO:0000313" key="1">
    <source>
        <dbReference type="EMBL" id="VDN25738.1"/>
    </source>
</evidence>
<dbReference type="PANTHER" id="PTHR47331">
    <property type="entry name" value="PHD-TYPE DOMAIN-CONTAINING PROTEIN"/>
    <property type="match status" value="1"/>
</dbReference>
<dbReference type="Proteomes" id="UP000271098">
    <property type="component" value="Unassembled WGS sequence"/>
</dbReference>
<reference evidence="3" key="1">
    <citation type="submission" date="2016-06" db="UniProtKB">
        <authorList>
            <consortium name="WormBaseParasite"/>
        </authorList>
    </citation>
    <scope>IDENTIFICATION</scope>
</reference>
<gene>
    <name evidence="1" type="ORF">GPUH_LOCUS15302</name>
</gene>
<organism evidence="3">
    <name type="scientific">Gongylonema pulchrum</name>
    <dbReference type="NCBI Taxonomy" id="637853"/>
    <lineage>
        <taxon>Eukaryota</taxon>
        <taxon>Metazoa</taxon>
        <taxon>Ecdysozoa</taxon>
        <taxon>Nematoda</taxon>
        <taxon>Chromadorea</taxon>
        <taxon>Rhabditida</taxon>
        <taxon>Spirurina</taxon>
        <taxon>Spiruromorpha</taxon>
        <taxon>Spiruroidea</taxon>
        <taxon>Gongylonematidae</taxon>
        <taxon>Gongylonema</taxon>
    </lineage>
</organism>
<dbReference type="WBParaSite" id="GPUH_0001532201-mRNA-1">
    <property type="protein sequence ID" value="GPUH_0001532201-mRNA-1"/>
    <property type="gene ID" value="GPUH_0001532201"/>
</dbReference>
<name>A0A183E2W1_9BILA</name>